<sequence>MDAYKDFTLDPINFPLDKMKKFVNTLHQNDQKYVLILDPAHWTGDNAAKWSDLAYTIPAILNFGLFGVPMVGAVYVDSLEILLKSSAGGGFRGLLPFCKRSLGEVYNPSRALSLGLSGCNGKEGNILALQGEALTTEAARKTAFELLVVSSSNGQSTGEVFLDDGEDVEMGGKGGKWSLVRFYCATENGSVSVDGLEGYALNITKGANLKGGHSDIRASFGSNKRFVMVEISRLSILIGADFDLELKY</sequence>
<evidence type="ECO:0000313" key="5">
    <source>
        <dbReference type="Proteomes" id="UP000250321"/>
    </source>
</evidence>
<dbReference type="PANTHER" id="PTHR22762:SF133">
    <property type="entry name" value="P-TYPE DOMAIN-CONTAINING PROTEIN"/>
    <property type="match status" value="1"/>
</dbReference>
<feature type="transmembrane region" description="Helical" evidence="2">
    <location>
        <begin position="53"/>
        <end position="76"/>
    </location>
</feature>
<dbReference type="GO" id="GO:0004553">
    <property type="term" value="F:hydrolase activity, hydrolyzing O-glycosyl compounds"/>
    <property type="evidence" value="ECO:0007669"/>
    <property type="project" value="InterPro"/>
</dbReference>
<keyword evidence="2" id="KW-1133">Transmembrane helix</keyword>
<evidence type="ECO:0000313" key="4">
    <source>
        <dbReference type="EMBL" id="PQQ00180.1"/>
    </source>
</evidence>
<evidence type="ECO:0000256" key="1">
    <source>
        <dbReference type="RuleBase" id="RU361185"/>
    </source>
</evidence>
<evidence type="ECO:0000259" key="3">
    <source>
        <dbReference type="Pfam" id="PF01055"/>
    </source>
</evidence>
<organism evidence="4 5">
    <name type="scientific">Prunus yedoensis var. nudiflora</name>
    <dbReference type="NCBI Taxonomy" id="2094558"/>
    <lineage>
        <taxon>Eukaryota</taxon>
        <taxon>Viridiplantae</taxon>
        <taxon>Streptophyta</taxon>
        <taxon>Embryophyta</taxon>
        <taxon>Tracheophyta</taxon>
        <taxon>Spermatophyta</taxon>
        <taxon>Magnoliopsida</taxon>
        <taxon>eudicotyledons</taxon>
        <taxon>Gunneridae</taxon>
        <taxon>Pentapetalae</taxon>
        <taxon>rosids</taxon>
        <taxon>fabids</taxon>
        <taxon>Rosales</taxon>
        <taxon>Rosaceae</taxon>
        <taxon>Amygdaloideae</taxon>
        <taxon>Amygdaleae</taxon>
        <taxon>Prunus</taxon>
    </lineage>
</organism>
<dbReference type="InterPro" id="IPR013780">
    <property type="entry name" value="Glyco_hydro_b"/>
</dbReference>
<proteinExistence type="inferred from homology"/>
<dbReference type="OrthoDB" id="5839090at2759"/>
<keyword evidence="5" id="KW-1185">Reference proteome</keyword>
<dbReference type="STRING" id="2094558.A0A314Y448"/>
<dbReference type="EMBL" id="PJQY01001735">
    <property type="protein sequence ID" value="PQQ00180.1"/>
    <property type="molecule type" value="Genomic_DNA"/>
</dbReference>
<keyword evidence="1" id="KW-0378">Hydrolase</keyword>
<comment type="similarity">
    <text evidence="1">Belongs to the glycosyl hydrolase 31 family.</text>
</comment>
<comment type="caution">
    <text evidence="4">The sequence shown here is derived from an EMBL/GenBank/DDBJ whole genome shotgun (WGS) entry which is preliminary data.</text>
</comment>
<dbReference type="GO" id="GO:0005975">
    <property type="term" value="P:carbohydrate metabolic process"/>
    <property type="evidence" value="ECO:0007669"/>
    <property type="project" value="InterPro"/>
</dbReference>
<keyword evidence="1" id="KW-0326">Glycosidase</keyword>
<keyword evidence="2" id="KW-0472">Membrane</keyword>
<reference evidence="4 5" key="1">
    <citation type="submission" date="2018-02" db="EMBL/GenBank/DDBJ databases">
        <title>Draft genome of wild Prunus yedoensis var. nudiflora.</title>
        <authorList>
            <person name="Baek S."/>
            <person name="Kim J.-H."/>
            <person name="Choi K."/>
            <person name="Kim G.-B."/>
            <person name="Cho A."/>
            <person name="Jang H."/>
            <person name="Shin C.-H."/>
            <person name="Yu H.-J."/>
            <person name="Mun J.-H."/>
        </authorList>
    </citation>
    <scope>NUCLEOTIDE SEQUENCE [LARGE SCALE GENOMIC DNA]</scope>
    <source>
        <strain evidence="5">cv. Jeju island</strain>
        <tissue evidence="4">Leaf</tissue>
    </source>
</reference>
<gene>
    <name evidence="4" type="ORF">Pyn_11557</name>
</gene>
<feature type="domain" description="Glycoside hydrolase family 31 TIM barrel" evidence="3">
    <location>
        <begin position="39"/>
        <end position="73"/>
    </location>
</feature>
<dbReference type="InterPro" id="IPR000322">
    <property type="entry name" value="Glyco_hydro_31_TIM"/>
</dbReference>
<dbReference type="Gene3D" id="2.60.40.1180">
    <property type="entry name" value="Golgi alpha-mannosidase II"/>
    <property type="match status" value="1"/>
</dbReference>
<dbReference type="Proteomes" id="UP000250321">
    <property type="component" value="Unassembled WGS sequence"/>
</dbReference>
<accession>A0A314Y448</accession>
<keyword evidence="2" id="KW-0812">Transmembrane</keyword>
<evidence type="ECO:0000256" key="2">
    <source>
        <dbReference type="SAM" id="Phobius"/>
    </source>
</evidence>
<name>A0A314Y448_PRUYE</name>
<dbReference type="AlphaFoldDB" id="A0A314Y448"/>
<dbReference type="Gene3D" id="3.20.20.80">
    <property type="entry name" value="Glycosidases"/>
    <property type="match status" value="2"/>
</dbReference>
<dbReference type="PANTHER" id="PTHR22762">
    <property type="entry name" value="ALPHA-GLUCOSIDASE"/>
    <property type="match status" value="1"/>
</dbReference>
<protein>
    <submittedName>
        <fullName evidence="4">Alpha-glucosidase</fullName>
    </submittedName>
</protein>
<dbReference type="Pfam" id="PF01055">
    <property type="entry name" value="Glyco_hydro_31_2nd"/>
    <property type="match status" value="1"/>
</dbReference>